<dbReference type="SMART" id="SM01284">
    <property type="entry name" value="ECSIT_Cterm"/>
    <property type="match status" value="1"/>
</dbReference>
<protein>
    <recommendedName>
        <fullName evidence="1">ECSIT C-terminal domain-containing protein</fullName>
    </recommendedName>
</protein>
<dbReference type="OrthoDB" id="10064298at2759"/>
<evidence type="ECO:0000313" key="3">
    <source>
        <dbReference type="Proteomes" id="UP000678393"/>
    </source>
</evidence>
<sequence>TEDMDISHGEDTYIVSAQSPAQQHLISKHCSDQPLFVEGPYPVYMRDTRQHYFLLRSEPDVKSLKAKQHFEEQNDNKIFEWQSYFEEEHTEEMKLPLTVHQQEDSTILGLCITGTSLKSSVVSWIRCLEKHNPNLSQTPVLFKLISLESAVDAVGDNRPFREFQK</sequence>
<name>A0A8S3YLV7_9EUPU</name>
<dbReference type="InterPro" id="IPR029342">
    <property type="entry name" value="ECIST_C"/>
</dbReference>
<dbReference type="EMBL" id="CAJHNH020000502">
    <property type="protein sequence ID" value="CAG5118127.1"/>
    <property type="molecule type" value="Genomic_DNA"/>
</dbReference>
<proteinExistence type="predicted"/>
<dbReference type="AlphaFoldDB" id="A0A8S3YLV7"/>
<comment type="caution">
    <text evidence="2">The sequence shown here is derived from an EMBL/GenBank/DDBJ whole genome shotgun (WGS) entry which is preliminary data.</text>
</comment>
<accession>A0A8S3YLV7</accession>
<organism evidence="2 3">
    <name type="scientific">Candidula unifasciata</name>
    <dbReference type="NCBI Taxonomy" id="100452"/>
    <lineage>
        <taxon>Eukaryota</taxon>
        <taxon>Metazoa</taxon>
        <taxon>Spiralia</taxon>
        <taxon>Lophotrochozoa</taxon>
        <taxon>Mollusca</taxon>
        <taxon>Gastropoda</taxon>
        <taxon>Heterobranchia</taxon>
        <taxon>Euthyneura</taxon>
        <taxon>Panpulmonata</taxon>
        <taxon>Eupulmonata</taxon>
        <taxon>Stylommatophora</taxon>
        <taxon>Helicina</taxon>
        <taxon>Helicoidea</taxon>
        <taxon>Geomitridae</taxon>
        <taxon>Candidula</taxon>
    </lineage>
</organism>
<reference evidence="2" key="1">
    <citation type="submission" date="2021-04" db="EMBL/GenBank/DDBJ databases">
        <authorList>
            <consortium name="Molecular Ecology Group"/>
        </authorList>
    </citation>
    <scope>NUCLEOTIDE SEQUENCE</scope>
</reference>
<dbReference type="PANTHER" id="PTHR13113:SF1">
    <property type="entry name" value="EVOLUTIONARILY CONSERVED SIGNALING INTERMEDIATE IN TOLL PATHWAY, MITOCHONDRIAL"/>
    <property type="match status" value="1"/>
</dbReference>
<feature type="domain" description="ECSIT C-terminal" evidence="1">
    <location>
        <begin position="19"/>
        <end position="145"/>
    </location>
</feature>
<dbReference type="Proteomes" id="UP000678393">
    <property type="component" value="Unassembled WGS sequence"/>
</dbReference>
<gene>
    <name evidence="2" type="ORF">CUNI_LOCUS3685</name>
</gene>
<dbReference type="GO" id="GO:0045087">
    <property type="term" value="P:innate immune response"/>
    <property type="evidence" value="ECO:0007669"/>
    <property type="project" value="TreeGrafter"/>
</dbReference>
<evidence type="ECO:0000259" key="1">
    <source>
        <dbReference type="SMART" id="SM01284"/>
    </source>
</evidence>
<keyword evidence="3" id="KW-1185">Reference proteome</keyword>
<evidence type="ECO:0000313" key="2">
    <source>
        <dbReference type="EMBL" id="CAG5118127.1"/>
    </source>
</evidence>
<dbReference type="GO" id="GO:0005739">
    <property type="term" value="C:mitochondrion"/>
    <property type="evidence" value="ECO:0007669"/>
    <property type="project" value="TreeGrafter"/>
</dbReference>
<dbReference type="InterPro" id="IPR010418">
    <property type="entry name" value="ECSIT"/>
</dbReference>
<dbReference type="Pfam" id="PF14784">
    <property type="entry name" value="ECSIT_C"/>
    <property type="match status" value="1"/>
</dbReference>
<feature type="non-terminal residue" evidence="2">
    <location>
        <position position="165"/>
    </location>
</feature>
<dbReference type="GO" id="GO:0007178">
    <property type="term" value="P:cell surface receptor protein serine/threonine kinase signaling pathway"/>
    <property type="evidence" value="ECO:0007669"/>
    <property type="project" value="TreeGrafter"/>
</dbReference>
<dbReference type="PANTHER" id="PTHR13113">
    <property type="entry name" value="ECSIT EVOLUTIONARILY CONSERVED SIGNALING INTERMEDIATE IN TOLL PATHWAYS"/>
    <property type="match status" value="1"/>
</dbReference>